<proteinExistence type="predicted"/>
<comment type="caution">
    <text evidence="6">The sequence shown here is derived from an EMBL/GenBank/DDBJ whole genome shotgun (WGS) entry which is preliminary data.</text>
</comment>
<dbReference type="NCBIfam" id="NF010068">
    <property type="entry name" value="PRK13548.1"/>
    <property type="match status" value="1"/>
</dbReference>
<evidence type="ECO:0000256" key="2">
    <source>
        <dbReference type="ARBA" id="ARBA00022741"/>
    </source>
</evidence>
<dbReference type="GO" id="GO:0005524">
    <property type="term" value="F:ATP binding"/>
    <property type="evidence" value="ECO:0007669"/>
    <property type="project" value="UniProtKB-KW"/>
</dbReference>
<accession>A0A424YFK7</accession>
<evidence type="ECO:0000256" key="4">
    <source>
        <dbReference type="ARBA" id="ARBA00022967"/>
    </source>
</evidence>
<dbReference type="CDD" id="cd03214">
    <property type="entry name" value="ABC_Iron-Siderophores_B12_Hemin"/>
    <property type="match status" value="1"/>
</dbReference>
<reference evidence="6 7" key="1">
    <citation type="submission" date="2018-08" db="EMBL/GenBank/DDBJ databases">
        <title>The metabolism and importance of syntrophic acetate oxidation coupled to methane or sulfide production in haloalkaline environments.</title>
        <authorList>
            <person name="Timmers P.H.A."/>
            <person name="Vavourakis C.D."/>
            <person name="Sorokin D.Y."/>
            <person name="Sinninghe Damste J.S."/>
            <person name="Muyzer G."/>
            <person name="Stams A.J.M."/>
            <person name="Plugge C.M."/>
        </authorList>
    </citation>
    <scope>NUCLEOTIDE SEQUENCE [LARGE SCALE GENOMIC DNA]</scope>
    <source>
        <strain evidence="6">MSAO_Bac1</strain>
    </source>
</reference>
<feature type="domain" description="ABC transporter" evidence="5">
    <location>
        <begin position="5"/>
        <end position="241"/>
    </location>
</feature>
<dbReference type="PANTHER" id="PTHR42794">
    <property type="entry name" value="HEMIN IMPORT ATP-BINDING PROTEIN HMUV"/>
    <property type="match status" value="1"/>
</dbReference>
<dbReference type="InterPro" id="IPR017871">
    <property type="entry name" value="ABC_transporter-like_CS"/>
</dbReference>
<dbReference type="GO" id="GO:0016887">
    <property type="term" value="F:ATP hydrolysis activity"/>
    <property type="evidence" value="ECO:0007669"/>
    <property type="project" value="InterPro"/>
</dbReference>
<dbReference type="Pfam" id="PF00005">
    <property type="entry name" value="ABC_tran"/>
    <property type="match status" value="1"/>
</dbReference>
<dbReference type="InterPro" id="IPR003593">
    <property type="entry name" value="AAA+_ATPase"/>
</dbReference>
<dbReference type="SUPFAM" id="SSF52540">
    <property type="entry name" value="P-loop containing nucleoside triphosphate hydrolases"/>
    <property type="match status" value="1"/>
</dbReference>
<sequence>MSVNIKVLNLSFQYQAEPILKGINLEVEQGDILGIIGPNGSGKSTLLKNINALLKPMEGKVMLEGKDLLKMNRQEIARSMAVVPQDTSPGFNFTAYEIVMMGRVPHLDRFQKEGEKDRQIVREAMGLTSSWSFKDRPITELSGGERQRVILARALAQEPQIILLDEPTAFLDISYQTEIFDLVKKLNQERNLTVIAVLHDLNLASQYCHHLILLKEGKIYRLGAPREVITASNIKEVYGTRVIVGRHPLSDTPYVSLLPGINEKNEEKKSRRVHVIGGGGSASPLLKLLYSLGHQVSVGVINAGDTDWETARELGVPCVEERPFSSLSKEKHQENLKMIEEAELIIMANVPFGRGNLKNLEAALHALEREIPLLVYNGVDISSRDYTGGKAVELYNQLKDKGAREIYEEEELMEVLN</sequence>
<keyword evidence="3 6" id="KW-0067">ATP-binding</keyword>
<keyword evidence="2" id="KW-0547">Nucleotide-binding</keyword>
<evidence type="ECO:0000256" key="1">
    <source>
        <dbReference type="ARBA" id="ARBA00022448"/>
    </source>
</evidence>
<dbReference type="AlphaFoldDB" id="A0A424YFK7"/>
<evidence type="ECO:0000256" key="3">
    <source>
        <dbReference type="ARBA" id="ARBA00022840"/>
    </source>
</evidence>
<dbReference type="PANTHER" id="PTHR42794:SF1">
    <property type="entry name" value="HEMIN IMPORT ATP-BINDING PROTEIN HMUV"/>
    <property type="match status" value="1"/>
</dbReference>
<dbReference type="FunFam" id="3.40.50.300:FF:000134">
    <property type="entry name" value="Iron-enterobactin ABC transporter ATP-binding protein"/>
    <property type="match status" value="1"/>
</dbReference>
<organism evidence="6 7">
    <name type="scientific">Candidatus Syntrophonatronum acetioxidans</name>
    <dbReference type="NCBI Taxonomy" id="1795816"/>
    <lineage>
        <taxon>Bacteria</taxon>
        <taxon>Bacillati</taxon>
        <taxon>Bacillota</taxon>
        <taxon>Clostridia</taxon>
        <taxon>Eubacteriales</taxon>
        <taxon>Syntrophomonadaceae</taxon>
        <taxon>Candidatus Syntrophonatronum</taxon>
    </lineage>
</organism>
<gene>
    <name evidence="6" type="ORF">D5R97_04175</name>
</gene>
<dbReference type="PROSITE" id="PS00211">
    <property type="entry name" value="ABC_TRANSPORTER_1"/>
    <property type="match status" value="1"/>
</dbReference>
<dbReference type="InterPro" id="IPR027417">
    <property type="entry name" value="P-loop_NTPase"/>
</dbReference>
<keyword evidence="4" id="KW-1278">Translocase</keyword>
<evidence type="ECO:0000313" key="6">
    <source>
        <dbReference type="EMBL" id="RQD76588.1"/>
    </source>
</evidence>
<protein>
    <submittedName>
        <fullName evidence="6">Heme ABC transporter ATP-binding protein</fullName>
    </submittedName>
</protein>
<dbReference type="InterPro" id="IPR003439">
    <property type="entry name" value="ABC_transporter-like_ATP-bd"/>
</dbReference>
<name>A0A424YFK7_9FIRM</name>
<dbReference type="SMART" id="SM00382">
    <property type="entry name" value="AAA"/>
    <property type="match status" value="1"/>
</dbReference>
<evidence type="ECO:0000313" key="7">
    <source>
        <dbReference type="Proteomes" id="UP000285138"/>
    </source>
</evidence>
<dbReference type="Gene3D" id="3.40.50.300">
    <property type="entry name" value="P-loop containing nucleotide triphosphate hydrolases"/>
    <property type="match status" value="1"/>
</dbReference>
<keyword evidence="1" id="KW-0813">Transport</keyword>
<dbReference type="PROSITE" id="PS50893">
    <property type="entry name" value="ABC_TRANSPORTER_2"/>
    <property type="match status" value="1"/>
</dbReference>
<dbReference type="EMBL" id="QZAA01000112">
    <property type="protein sequence ID" value="RQD76588.1"/>
    <property type="molecule type" value="Genomic_DNA"/>
</dbReference>
<evidence type="ECO:0000259" key="5">
    <source>
        <dbReference type="PROSITE" id="PS50893"/>
    </source>
</evidence>
<dbReference type="Proteomes" id="UP000285138">
    <property type="component" value="Unassembled WGS sequence"/>
</dbReference>